<dbReference type="InParanoid" id="A0A194R827"/>
<evidence type="ECO:0000313" key="3">
    <source>
        <dbReference type="EMBL" id="KPJ12021.1"/>
    </source>
</evidence>
<proteinExistence type="predicted"/>
<evidence type="ECO:0000313" key="4">
    <source>
        <dbReference type="Proteomes" id="UP000053240"/>
    </source>
</evidence>
<sequence>MQRRPGAPAPTVRAHLSIMPPAQPTFHSALSAMWAQGSQIIIVTMSTTILGLQLRVNDLAMRILADVKSHGPELAAESVPENAVNEVAEEAKSDSETKDEKTPETPVTEPITNGSNTPESPKTESSPTDEPIPETPEDNDRPEPKAASPEPKAATPEPKAAMPEPEKLPVNGLSLEEPKVEAPEVPKCEESSVEKVTSETSESVPAPEIPVTKEVCVEQMPLIEPSPPPLPANPPPSSVASFAATTMAPELTDASLATPTDVTTTAAPIATTEPDPDTDIVDRDALESNTAQLDAEKAVAEVPTAVTETVEVIKAPIVIDEVKPEQVNIPTSKENGVIDSNVDAMDGTKTENVATDTTPALTIVPDHVDIPEIVINESQPTNDLTHHDETDDQTQQDDDTYAAGDKEIISDKKIVEDKKIEEVMTTELSATTTEIENLKNSAKVVEEDLTEKKCNGLIEEEKNEAEITPADKIGEATTQEDSMPPPPPLDSQGDEVSDDAEETLPLPPCEPCPPPPATPPTQDVLPVSDKMADLIPEIPVVPELKTEMESSSDVAVIN</sequence>
<feature type="compositionally biased region" description="Low complexity" evidence="2">
    <location>
        <begin position="257"/>
        <end position="273"/>
    </location>
</feature>
<name>A0A194R827_PAPMA</name>
<feature type="compositionally biased region" description="Basic and acidic residues" evidence="2">
    <location>
        <begin position="176"/>
        <end position="197"/>
    </location>
</feature>
<feature type="region of interest" description="Disordered" evidence="2">
    <location>
        <begin position="251"/>
        <end position="280"/>
    </location>
</feature>
<accession>A0A194R827</accession>
<feature type="compositionally biased region" description="Basic and acidic residues" evidence="2">
    <location>
        <begin position="89"/>
        <end position="103"/>
    </location>
</feature>
<dbReference type="AlphaFoldDB" id="A0A194R827"/>
<feature type="region of interest" description="Disordered" evidence="2">
    <location>
        <begin position="75"/>
        <end position="211"/>
    </location>
</feature>
<evidence type="ECO:0000256" key="2">
    <source>
        <dbReference type="SAM" id="MobiDB-lite"/>
    </source>
</evidence>
<keyword evidence="1" id="KW-0175">Coiled coil</keyword>
<dbReference type="Proteomes" id="UP000053240">
    <property type="component" value="Unassembled WGS sequence"/>
</dbReference>
<feature type="region of interest" description="Disordered" evidence="2">
    <location>
        <begin position="460"/>
        <end position="527"/>
    </location>
</feature>
<dbReference type="EMBL" id="KQ460845">
    <property type="protein sequence ID" value="KPJ12021.1"/>
    <property type="molecule type" value="Genomic_DNA"/>
</dbReference>
<feature type="region of interest" description="Disordered" evidence="2">
    <location>
        <begin position="379"/>
        <end position="400"/>
    </location>
</feature>
<feature type="coiled-coil region" evidence="1">
    <location>
        <begin position="428"/>
        <end position="455"/>
    </location>
</feature>
<gene>
    <name evidence="3" type="ORF">RR48_06391</name>
</gene>
<feature type="compositionally biased region" description="Pro residues" evidence="2">
    <location>
        <begin position="505"/>
        <end position="519"/>
    </location>
</feature>
<reference evidence="3 4" key="1">
    <citation type="journal article" date="2015" name="Nat. Commun.">
        <title>Outbred genome sequencing and CRISPR/Cas9 gene editing in butterflies.</title>
        <authorList>
            <person name="Li X."/>
            <person name="Fan D."/>
            <person name="Zhang W."/>
            <person name="Liu G."/>
            <person name="Zhang L."/>
            <person name="Zhao L."/>
            <person name="Fang X."/>
            <person name="Chen L."/>
            <person name="Dong Y."/>
            <person name="Chen Y."/>
            <person name="Ding Y."/>
            <person name="Zhao R."/>
            <person name="Feng M."/>
            <person name="Zhu Y."/>
            <person name="Feng Y."/>
            <person name="Jiang X."/>
            <person name="Zhu D."/>
            <person name="Xiang H."/>
            <person name="Feng X."/>
            <person name="Li S."/>
            <person name="Wang J."/>
            <person name="Zhang G."/>
            <person name="Kronforst M.R."/>
            <person name="Wang W."/>
        </authorList>
    </citation>
    <scope>NUCLEOTIDE SEQUENCE [LARGE SCALE GENOMIC DNA]</scope>
    <source>
        <strain evidence="3">Ya'a_city_454_Pm</strain>
        <tissue evidence="3">Whole body</tissue>
    </source>
</reference>
<protein>
    <submittedName>
        <fullName evidence="3">Uncharacterized protein</fullName>
    </submittedName>
</protein>
<feature type="compositionally biased region" description="Polar residues" evidence="2">
    <location>
        <begin position="110"/>
        <end position="120"/>
    </location>
</feature>
<dbReference type="STRING" id="76193.A0A194R827"/>
<evidence type="ECO:0000256" key="1">
    <source>
        <dbReference type="SAM" id="Coils"/>
    </source>
</evidence>
<feature type="compositionally biased region" description="Acidic residues" evidence="2">
    <location>
        <begin position="390"/>
        <end position="400"/>
    </location>
</feature>
<feature type="compositionally biased region" description="Low complexity" evidence="2">
    <location>
        <begin position="75"/>
        <end position="86"/>
    </location>
</feature>
<keyword evidence="4" id="KW-1185">Reference proteome</keyword>
<feature type="compositionally biased region" description="Acidic residues" evidence="2">
    <location>
        <begin position="492"/>
        <end position="502"/>
    </location>
</feature>
<feature type="compositionally biased region" description="Low complexity" evidence="2">
    <location>
        <begin position="145"/>
        <end position="163"/>
    </location>
</feature>
<organism evidence="3 4">
    <name type="scientific">Papilio machaon</name>
    <name type="common">Old World swallowtail butterfly</name>
    <dbReference type="NCBI Taxonomy" id="76193"/>
    <lineage>
        <taxon>Eukaryota</taxon>
        <taxon>Metazoa</taxon>
        <taxon>Ecdysozoa</taxon>
        <taxon>Arthropoda</taxon>
        <taxon>Hexapoda</taxon>
        <taxon>Insecta</taxon>
        <taxon>Pterygota</taxon>
        <taxon>Neoptera</taxon>
        <taxon>Endopterygota</taxon>
        <taxon>Lepidoptera</taxon>
        <taxon>Glossata</taxon>
        <taxon>Ditrysia</taxon>
        <taxon>Papilionoidea</taxon>
        <taxon>Papilionidae</taxon>
        <taxon>Papilioninae</taxon>
        <taxon>Papilio</taxon>
    </lineage>
</organism>